<dbReference type="EMBL" id="JABFUD020000012">
    <property type="protein sequence ID" value="KAI5072542.1"/>
    <property type="molecule type" value="Genomic_DNA"/>
</dbReference>
<feature type="domain" description="BUB1 N-terminal" evidence="1">
    <location>
        <begin position="13"/>
        <end position="176"/>
    </location>
</feature>
<evidence type="ECO:0000259" key="1">
    <source>
        <dbReference type="PROSITE" id="PS51489"/>
    </source>
</evidence>
<dbReference type="Pfam" id="PF08311">
    <property type="entry name" value="Mad3_BUB1_I"/>
    <property type="match status" value="1"/>
</dbReference>
<proteinExistence type="predicted"/>
<dbReference type="PANTHER" id="PTHR14030:SF2">
    <property type="entry name" value="OS11G0128700 PROTEIN"/>
    <property type="match status" value="1"/>
</dbReference>
<organism evidence="2 3">
    <name type="scientific">Adiantum capillus-veneris</name>
    <name type="common">Maidenhair fern</name>
    <dbReference type="NCBI Taxonomy" id="13818"/>
    <lineage>
        <taxon>Eukaryota</taxon>
        <taxon>Viridiplantae</taxon>
        <taxon>Streptophyta</taxon>
        <taxon>Embryophyta</taxon>
        <taxon>Tracheophyta</taxon>
        <taxon>Polypodiopsida</taxon>
        <taxon>Polypodiidae</taxon>
        <taxon>Polypodiales</taxon>
        <taxon>Pteridineae</taxon>
        <taxon>Pteridaceae</taxon>
        <taxon>Vittarioideae</taxon>
        <taxon>Adiantum</taxon>
    </lineage>
</organism>
<dbReference type="OrthoDB" id="248495at2759"/>
<sequence>MSPAGSEAFEFKLSRSFGAMASDDPLLPWLRSIRQVKQDHAQDKSKILPYLLDCYKEFRNSVRYHNDPRFLRICVQLADCSPDPLKIMAELDERGIGHTHALFYEAYATCLEAKRRFGDANNVYKRGLASQAQSTEKLINSYTTFRERMDTRKKRKREQLEQHARKSCNIVEEALSRHDDFGDSRIRHMEACQGGAEIVSKSHLIAKNLYTAEGLEISFEELRLASACKNIGSSREQYKATTASMWNPVTCQSICKLDSGSFGEETIQIRNFAAEVITGKEKDVEDARHHGLVDPTINTKEALHDILSMFCKPLDFAKKEKGKPATRVDSLGVSLLDHKRKLTSPKVGKQTQPLEFSVFKDDEESESPFKSGSKPAAVFPLLHDENKATRSPLGILPAQPLELCVYKDEEDASPQKASAGLCHEGKAQSSSLVGSLQARPLEFSVFNDDELEEKRIEPRNKMAEKRKNSYVVNAHPDRIGNKPHWQAKSEEESHNSAFFVFKDEEPSEEEEANAFETKECKGQCGKVTNSKQALSEFLVFKDESIEASLPEKRAGLFCHDVEANIKGKRISANKMLACGIENLLPQSPLYQP</sequence>
<gene>
    <name evidence="2" type="ORF">GOP47_0012648</name>
</gene>
<name>A0A9D4URL3_ADICA</name>
<dbReference type="AlphaFoldDB" id="A0A9D4URL3"/>
<comment type="caution">
    <text evidence="2">The sequence shown here is derived from an EMBL/GenBank/DDBJ whole genome shotgun (WGS) entry which is preliminary data.</text>
</comment>
<dbReference type="GO" id="GO:0007094">
    <property type="term" value="P:mitotic spindle assembly checkpoint signaling"/>
    <property type="evidence" value="ECO:0007669"/>
    <property type="project" value="InterPro"/>
</dbReference>
<keyword evidence="3" id="KW-1185">Reference proteome</keyword>
<dbReference type="GO" id="GO:0004672">
    <property type="term" value="F:protein kinase activity"/>
    <property type="evidence" value="ECO:0007669"/>
    <property type="project" value="TreeGrafter"/>
</dbReference>
<protein>
    <recommendedName>
        <fullName evidence="1">BUB1 N-terminal domain-containing protein</fullName>
    </recommendedName>
</protein>
<dbReference type="PANTHER" id="PTHR14030">
    <property type="entry name" value="MITOTIC CHECKPOINT SERINE/THREONINE-PROTEIN KINASE BUB1"/>
    <property type="match status" value="1"/>
</dbReference>
<evidence type="ECO:0000313" key="3">
    <source>
        <dbReference type="Proteomes" id="UP000886520"/>
    </source>
</evidence>
<evidence type="ECO:0000313" key="2">
    <source>
        <dbReference type="EMBL" id="KAI5072542.1"/>
    </source>
</evidence>
<dbReference type="InterPro" id="IPR013212">
    <property type="entry name" value="Mad3/Bub1_I"/>
</dbReference>
<dbReference type="Gene3D" id="1.25.40.430">
    <property type="match status" value="1"/>
</dbReference>
<accession>A0A9D4URL3</accession>
<reference evidence="2" key="1">
    <citation type="submission" date="2021-01" db="EMBL/GenBank/DDBJ databases">
        <title>Adiantum capillus-veneris genome.</title>
        <authorList>
            <person name="Fang Y."/>
            <person name="Liao Q."/>
        </authorList>
    </citation>
    <scope>NUCLEOTIDE SEQUENCE</scope>
    <source>
        <strain evidence="2">H3</strain>
        <tissue evidence="2">Leaf</tissue>
    </source>
</reference>
<dbReference type="PROSITE" id="PS51489">
    <property type="entry name" value="BUB1_N"/>
    <property type="match status" value="1"/>
</dbReference>
<dbReference type="GO" id="GO:0051754">
    <property type="term" value="P:meiotic sister chromatid cohesion, centromeric"/>
    <property type="evidence" value="ECO:0007669"/>
    <property type="project" value="TreeGrafter"/>
</dbReference>
<dbReference type="SMART" id="SM00777">
    <property type="entry name" value="Mad3_BUB1_I"/>
    <property type="match status" value="1"/>
</dbReference>
<dbReference type="Proteomes" id="UP000886520">
    <property type="component" value="Chromosome 12"/>
</dbReference>
<dbReference type="InterPro" id="IPR015661">
    <property type="entry name" value="Bub1/Mad3"/>
</dbReference>